<proteinExistence type="inferred from homology"/>
<sequence length="703" mass="80823">MQLVTAMTRFMVAGGFGALVNCALANYFTTQVDLLHEIFLHPVAAAGFFKTLLCGFFGGTLLLLVWQFVKVRMVRYLFQCNGWFLHPKRPLNKIWLLLVIALLGRKDKGSMQYQDYLPSYPLPSLKETCNKYLKSVKPLLSREDYQETEKAVQKFIKKDGRRLQLILRLRAFRNRNWLNEWWLDYIYMKQRTPICFNSNYFATGGKVLLTTSQLDRAAMIIYSTTMFFVKLRKGGLENPRAANIVPFCLDCHQYLHATVREPGEEIDKIVNYFGAEPLTHFVIIRRGKYYKLQVLSVGGQVQSPLGIRRGLEKIMEMAGDDDDESGVASFTALPRTQWAKIHGRMKEKEVNKETLRTIGSSIGLIALETQDMDNDDIEKQAKFLFHGDLHNRWFDKCITLSVASSAVVGANVEHSALDATVAGQMWEYVMTDEEYDERGRVIEPFRNQRAFPVAPPTHLQWDLNGLEEDLEHSKAHLRQMIADSDLVVIQTYGKAVPKKCRLSPDGWFQMAMQLAHYRKYNENVLTYESATTRLYYKGRTETIRPVTEKSVQFCKAFDDKSVPPEDVKKYLKEATDLQCRYKMEAMRGLGVDRHLFGLYCVAKGTNTDPLPDLFTDKAFNLRFNLSTSQTPVRTTDRWRLERSSVCGGFGTVTDNGYGVSYLVYDDYVTWSVHSKRSSPRTDSQEFAECIRQAMDDLRRLFDA</sequence>
<reference evidence="7" key="1">
    <citation type="submission" date="2023-03" db="EMBL/GenBank/DDBJ databases">
        <authorList>
            <person name="Steffen K."/>
            <person name="Cardenas P."/>
        </authorList>
    </citation>
    <scope>NUCLEOTIDE SEQUENCE</scope>
</reference>
<dbReference type="Gene3D" id="3.30.559.70">
    <property type="entry name" value="Choline/Carnitine o-acyltransferase, domain 2"/>
    <property type="match status" value="1"/>
</dbReference>
<evidence type="ECO:0000313" key="7">
    <source>
        <dbReference type="EMBL" id="CAI8036996.1"/>
    </source>
</evidence>
<organism evidence="7 8">
    <name type="scientific">Geodia barretti</name>
    <name type="common">Barrett's horny sponge</name>
    <dbReference type="NCBI Taxonomy" id="519541"/>
    <lineage>
        <taxon>Eukaryota</taxon>
        <taxon>Metazoa</taxon>
        <taxon>Porifera</taxon>
        <taxon>Demospongiae</taxon>
        <taxon>Heteroscleromorpha</taxon>
        <taxon>Tetractinellida</taxon>
        <taxon>Astrophorina</taxon>
        <taxon>Geodiidae</taxon>
        <taxon>Geodia</taxon>
    </lineage>
</organism>
<dbReference type="GO" id="GO:0006631">
    <property type="term" value="P:fatty acid metabolic process"/>
    <property type="evidence" value="ECO:0007669"/>
    <property type="project" value="TreeGrafter"/>
</dbReference>
<dbReference type="PANTHER" id="PTHR22589">
    <property type="entry name" value="CARNITINE O-ACYLTRANSFERASE"/>
    <property type="match status" value="1"/>
</dbReference>
<evidence type="ECO:0000256" key="5">
    <source>
        <dbReference type="SAM" id="Phobius"/>
    </source>
</evidence>
<evidence type="ECO:0000256" key="1">
    <source>
        <dbReference type="ARBA" id="ARBA00005232"/>
    </source>
</evidence>
<feature type="active site" description="Proton acceptor" evidence="4">
    <location>
        <position position="414"/>
    </location>
</feature>
<keyword evidence="2" id="KW-0808">Transferase</keyword>
<dbReference type="GO" id="GO:0009437">
    <property type="term" value="P:carnitine metabolic process"/>
    <property type="evidence" value="ECO:0007669"/>
    <property type="project" value="TreeGrafter"/>
</dbReference>
<evidence type="ECO:0000256" key="3">
    <source>
        <dbReference type="ARBA" id="ARBA00023315"/>
    </source>
</evidence>
<dbReference type="InterPro" id="IPR000542">
    <property type="entry name" value="Carn_acyl_trans"/>
</dbReference>
<evidence type="ECO:0000313" key="8">
    <source>
        <dbReference type="Proteomes" id="UP001174909"/>
    </source>
</evidence>
<comment type="caution">
    <text evidence="7">The sequence shown here is derived from an EMBL/GenBank/DDBJ whole genome shotgun (WGS) entry which is preliminary data.</text>
</comment>
<keyword evidence="5" id="KW-0472">Membrane</keyword>
<dbReference type="SUPFAM" id="SSF52777">
    <property type="entry name" value="CoA-dependent acyltransferases"/>
    <property type="match status" value="2"/>
</dbReference>
<accession>A0AA35SYB7</accession>
<dbReference type="GO" id="GO:0004095">
    <property type="term" value="F:carnitine O-palmitoyltransferase activity"/>
    <property type="evidence" value="ECO:0007669"/>
    <property type="project" value="TreeGrafter"/>
</dbReference>
<keyword evidence="5" id="KW-0812">Transmembrane</keyword>
<gene>
    <name evidence="7" type="ORF">GBAR_LOCUS20711</name>
</gene>
<dbReference type="PANTHER" id="PTHR22589:SF113">
    <property type="entry name" value="CARNITINE O-PALMITOYLTRANSFERASE 1, LIVER ISOFORM-LIKE"/>
    <property type="match status" value="1"/>
</dbReference>
<feature type="transmembrane region" description="Helical" evidence="5">
    <location>
        <begin position="49"/>
        <end position="69"/>
    </location>
</feature>
<dbReference type="Pfam" id="PF00755">
    <property type="entry name" value="Carn_acyltransf"/>
    <property type="match status" value="1"/>
</dbReference>
<feature type="domain" description="Choline/carnitine acyltransferase" evidence="6">
    <location>
        <begin position="121"/>
        <end position="692"/>
    </location>
</feature>
<dbReference type="GO" id="GO:0005739">
    <property type="term" value="C:mitochondrion"/>
    <property type="evidence" value="ECO:0007669"/>
    <property type="project" value="TreeGrafter"/>
</dbReference>
<dbReference type="AlphaFoldDB" id="A0AA35SYB7"/>
<keyword evidence="8" id="KW-1185">Reference proteome</keyword>
<evidence type="ECO:0000256" key="4">
    <source>
        <dbReference type="PIRSR" id="PIRSR600542-1"/>
    </source>
</evidence>
<dbReference type="InterPro" id="IPR023213">
    <property type="entry name" value="CAT-like_dom_sf"/>
</dbReference>
<dbReference type="Gene3D" id="3.30.559.10">
    <property type="entry name" value="Chloramphenicol acetyltransferase-like domain"/>
    <property type="match status" value="1"/>
</dbReference>
<name>A0AA35SYB7_GEOBA</name>
<dbReference type="InterPro" id="IPR039551">
    <property type="entry name" value="Cho/carn_acyl_trans"/>
</dbReference>
<evidence type="ECO:0000259" key="6">
    <source>
        <dbReference type="Pfam" id="PF00755"/>
    </source>
</evidence>
<keyword evidence="5" id="KW-1133">Transmembrane helix</keyword>
<protein>
    <submittedName>
        <fullName evidence="7">Carnitine O-palmitoyltransferase 1, liver isoform</fullName>
    </submittedName>
</protein>
<dbReference type="Proteomes" id="UP001174909">
    <property type="component" value="Unassembled WGS sequence"/>
</dbReference>
<dbReference type="InterPro" id="IPR042231">
    <property type="entry name" value="Cho/carn_acyl_trans_2"/>
</dbReference>
<evidence type="ECO:0000256" key="2">
    <source>
        <dbReference type="ARBA" id="ARBA00022679"/>
    </source>
</evidence>
<comment type="similarity">
    <text evidence="1">Belongs to the carnitine/choline acetyltransferase family.</text>
</comment>
<keyword evidence="3" id="KW-0012">Acyltransferase</keyword>
<dbReference type="EMBL" id="CASHTH010002909">
    <property type="protein sequence ID" value="CAI8036996.1"/>
    <property type="molecule type" value="Genomic_DNA"/>
</dbReference>